<evidence type="ECO:0000313" key="1">
    <source>
        <dbReference type="EMBL" id="CAG8568689.1"/>
    </source>
</evidence>
<name>A0ACA9M422_9GLOM</name>
<accession>A0ACA9M422</accession>
<sequence length="270" mass="31429">TSGLTAIEQCLDNDLVPVCFEQNSFIGGLWRYEEVCGENKDPHSSIYESIRTNTSKEMTAFSDFPIPRDWPTFLSHYYIERDKEEEEIFDYVMVCSGHHRHHRWPKYKGMDAFRGEQTHSHFYRKRRLTEKAITEESGPYPPHLKPNEPPFASYSVVNSEIFRRLAAGAVVVKPDIKELKSDNNKIEFADGTVLENIDVVIYSTGYYLEFPFLEKDIITGGKDIEKEYAKEYKEDLVWMYKRMFPPRYPNIAFVGLVVGAGAIFPIRWVL</sequence>
<comment type="caution">
    <text evidence="1">The sequence shown here is derived from an EMBL/GenBank/DDBJ whole genome shotgun (WGS) entry which is preliminary data.</text>
</comment>
<feature type="non-terminal residue" evidence="1">
    <location>
        <position position="1"/>
    </location>
</feature>
<gene>
    <name evidence="1" type="ORF">ACOLOM_LOCUS5515</name>
</gene>
<organism evidence="1 2">
    <name type="scientific">Acaulospora colombiana</name>
    <dbReference type="NCBI Taxonomy" id="27376"/>
    <lineage>
        <taxon>Eukaryota</taxon>
        <taxon>Fungi</taxon>
        <taxon>Fungi incertae sedis</taxon>
        <taxon>Mucoromycota</taxon>
        <taxon>Glomeromycotina</taxon>
        <taxon>Glomeromycetes</taxon>
        <taxon>Diversisporales</taxon>
        <taxon>Acaulosporaceae</taxon>
        <taxon>Acaulospora</taxon>
    </lineage>
</organism>
<reference evidence="1" key="1">
    <citation type="submission" date="2021-06" db="EMBL/GenBank/DDBJ databases">
        <authorList>
            <person name="Kallberg Y."/>
            <person name="Tangrot J."/>
            <person name="Rosling A."/>
        </authorList>
    </citation>
    <scope>NUCLEOTIDE SEQUENCE</scope>
    <source>
        <strain evidence="1">CL356</strain>
    </source>
</reference>
<proteinExistence type="predicted"/>
<dbReference type="EMBL" id="CAJVPT010010272">
    <property type="protein sequence ID" value="CAG8568689.1"/>
    <property type="molecule type" value="Genomic_DNA"/>
</dbReference>
<dbReference type="Proteomes" id="UP000789525">
    <property type="component" value="Unassembled WGS sequence"/>
</dbReference>
<keyword evidence="2" id="KW-1185">Reference proteome</keyword>
<evidence type="ECO:0000313" key="2">
    <source>
        <dbReference type="Proteomes" id="UP000789525"/>
    </source>
</evidence>
<protein>
    <submittedName>
        <fullName evidence="1">7744_t:CDS:1</fullName>
    </submittedName>
</protein>